<dbReference type="Proteomes" id="UP000235786">
    <property type="component" value="Unassembled WGS sequence"/>
</dbReference>
<protein>
    <recommendedName>
        <fullName evidence="1">Heterokaryon incompatibility domain-containing protein</fullName>
    </recommendedName>
</protein>
<feature type="domain" description="Heterokaryon incompatibility" evidence="1">
    <location>
        <begin position="1"/>
        <end position="103"/>
    </location>
</feature>
<evidence type="ECO:0000313" key="2">
    <source>
        <dbReference type="EMBL" id="PMD33426.1"/>
    </source>
</evidence>
<dbReference type="Pfam" id="PF26639">
    <property type="entry name" value="Het-6_barrel"/>
    <property type="match status" value="1"/>
</dbReference>
<keyword evidence="3" id="KW-1185">Reference proteome</keyword>
<organism evidence="2 3">
    <name type="scientific">Hyaloscypha variabilis (strain UAMH 11265 / GT02V1 / F)</name>
    <name type="common">Meliniomyces variabilis</name>
    <dbReference type="NCBI Taxonomy" id="1149755"/>
    <lineage>
        <taxon>Eukaryota</taxon>
        <taxon>Fungi</taxon>
        <taxon>Dikarya</taxon>
        <taxon>Ascomycota</taxon>
        <taxon>Pezizomycotina</taxon>
        <taxon>Leotiomycetes</taxon>
        <taxon>Helotiales</taxon>
        <taxon>Hyaloscyphaceae</taxon>
        <taxon>Hyaloscypha</taxon>
        <taxon>Hyaloscypha variabilis</taxon>
    </lineage>
</organism>
<dbReference type="InterPro" id="IPR052895">
    <property type="entry name" value="HetReg/Transcr_Mod"/>
</dbReference>
<dbReference type="AlphaFoldDB" id="A0A2J6R4H1"/>
<sequence length="583" mass="65885">MKEIYSRAHLVVAWLGPEEEDTSWLFAILGNIGKASSDSLESGDLNSIEDWDKKIEAILALKTAKSNYIERLNNDVAIHSRLNGVLWRMSSLSYWMRLWIIQEFSVARKVELLWGSYCLPTAHVSKLLRSLSRRWIFRGKAVGGVTTEESDSESSQSYSVKFIAIPGMKVSSFMEGVFTRRERYRRNLIKPDPYYFSGLGRHQRARSQDYDSLFRVLATTLALEGDNNYPLSTDPRDRVFSLLQLANDSGEFDLFPNYQMTSREVYTEAARIIFQQGHIDLLAYCQFPKQTVGLPSWAPDWSMEIRCPNCKFPWVNTMSAAGDNGDEQRVLIEGNKLFIRGFCVDVIQDIGDAWHPESSITKDHSMALRYLHQVKSFCVKSPRGPRGVEECKSRAARIASHAQLEKDHPSGIGANDVFYVYEYVGNFDRMVEELEEARDLSSSSSGLRFWSQTFWIQNLHARRPFITNNGYVGVGPASLGPGDLLYLFPGSKTPSIIRALNGETFSLIGEASVDGIMHGEAVKTKPQWKEVTMAALPAGLCSPLQATRATTYKTTVPIDTSWVHPRTCNFVQYEGFYQSANLD</sequence>
<dbReference type="OrthoDB" id="2157530at2759"/>
<dbReference type="EMBL" id="KZ613956">
    <property type="protein sequence ID" value="PMD33426.1"/>
    <property type="molecule type" value="Genomic_DNA"/>
</dbReference>
<proteinExistence type="predicted"/>
<dbReference type="PANTHER" id="PTHR24148">
    <property type="entry name" value="ANKYRIN REPEAT DOMAIN-CONTAINING PROTEIN 39 HOMOLOG-RELATED"/>
    <property type="match status" value="1"/>
</dbReference>
<dbReference type="InterPro" id="IPR010730">
    <property type="entry name" value="HET"/>
</dbReference>
<evidence type="ECO:0000313" key="3">
    <source>
        <dbReference type="Proteomes" id="UP000235786"/>
    </source>
</evidence>
<dbReference type="PANTHER" id="PTHR24148:SF73">
    <property type="entry name" value="HET DOMAIN PROTEIN (AFU_ORTHOLOGUE AFUA_8G01020)"/>
    <property type="match status" value="1"/>
</dbReference>
<evidence type="ECO:0000259" key="1">
    <source>
        <dbReference type="Pfam" id="PF06985"/>
    </source>
</evidence>
<name>A0A2J6R4H1_HYAVF</name>
<reference evidence="2 3" key="1">
    <citation type="submission" date="2016-04" db="EMBL/GenBank/DDBJ databases">
        <title>A degradative enzymes factory behind the ericoid mycorrhizal symbiosis.</title>
        <authorList>
            <consortium name="DOE Joint Genome Institute"/>
            <person name="Martino E."/>
            <person name="Morin E."/>
            <person name="Grelet G."/>
            <person name="Kuo A."/>
            <person name="Kohler A."/>
            <person name="Daghino S."/>
            <person name="Barry K."/>
            <person name="Choi C."/>
            <person name="Cichocki N."/>
            <person name="Clum A."/>
            <person name="Copeland A."/>
            <person name="Hainaut M."/>
            <person name="Haridas S."/>
            <person name="Labutti K."/>
            <person name="Lindquist E."/>
            <person name="Lipzen A."/>
            <person name="Khouja H.-R."/>
            <person name="Murat C."/>
            <person name="Ohm R."/>
            <person name="Olson A."/>
            <person name="Spatafora J."/>
            <person name="Veneault-Fourrey C."/>
            <person name="Henrissat B."/>
            <person name="Grigoriev I."/>
            <person name="Martin F."/>
            <person name="Perotto S."/>
        </authorList>
    </citation>
    <scope>NUCLEOTIDE SEQUENCE [LARGE SCALE GENOMIC DNA]</scope>
    <source>
        <strain evidence="2 3">F</strain>
    </source>
</reference>
<dbReference type="STRING" id="1149755.A0A2J6R4H1"/>
<gene>
    <name evidence="2" type="ORF">L207DRAFT_571578</name>
</gene>
<accession>A0A2J6R4H1</accession>
<dbReference type="Pfam" id="PF06985">
    <property type="entry name" value="HET"/>
    <property type="match status" value="1"/>
</dbReference>